<evidence type="ECO:0000313" key="3">
    <source>
        <dbReference type="Proteomes" id="UP001603857"/>
    </source>
</evidence>
<proteinExistence type="predicted"/>
<accession>A0ABD1LJX7</accession>
<gene>
    <name evidence="2" type="ORF">Fmac_022849</name>
</gene>
<dbReference type="EMBL" id="JBGMDY010000008">
    <property type="protein sequence ID" value="KAL2323791.1"/>
    <property type="molecule type" value="Genomic_DNA"/>
</dbReference>
<reference evidence="2 3" key="1">
    <citation type="submission" date="2024-08" db="EMBL/GenBank/DDBJ databases">
        <title>Insights into the chromosomal genome structure of Flemingia macrophylla.</title>
        <authorList>
            <person name="Ding Y."/>
            <person name="Zhao Y."/>
            <person name="Bi W."/>
            <person name="Wu M."/>
            <person name="Zhao G."/>
            <person name="Gong Y."/>
            <person name="Li W."/>
            <person name="Zhang P."/>
        </authorList>
    </citation>
    <scope>NUCLEOTIDE SEQUENCE [LARGE SCALE GENOMIC DNA]</scope>
    <source>
        <strain evidence="2">DYQJB</strain>
        <tissue evidence="2">Leaf</tissue>
    </source>
</reference>
<name>A0ABD1LJX7_9FABA</name>
<protein>
    <submittedName>
        <fullName evidence="2">Uncharacterized protein</fullName>
    </submittedName>
</protein>
<sequence length="162" mass="17795">MLGLDSSFGCRPLGCRARTPALAPKPTPLHPTYPDLSVGVSLQVPPPFGGDYSERRRRGSKKGEEGSAAENGSRRLSVPALQVYMITALKSGQLPEDLKCLNDAIMLHNVDEKQEDAVHDDKVEADGESNNKQEQINTDFVSMEQSHIIDMDFTSQKISLTR</sequence>
<dbReference type="Proteomes" id="UP001603857">
    <property type="component" value="Unassembled WGS sequence"/>
</dbReference>
<dbReference type="AlphaFoldDB" id="A0ABD1LJX7"/>
<evidence type="ECO:0000313" key="2">
    <source>
        <dbReference type="EMBL" id="KAL2323791.1"/>
    </source>
</evidence>
<evidence type="ECO:0000256" key="1">
    <source>
        <dbReference type="SAM" id="MobiDB-lite"/>
    </source>
</evidence>
<comment type="caution">
    <text evidence="2">The sequence shown here is derived from an EMBL/GenBank/DDBJ whole genome shotgun (WGS) entry which is preliminary data.</text>
</comment>
<organism evidence="2 3">
    <name type="scientific">Flemingia macrophylla</name>
    <dbReference type="NCBI Taxonomy" id="520843"/>
    <lineage>
        <taxon>Eukaryota</taxon>
        <taxon>Viridiplantae</taxon>
        <taxon>Streptophyta</taxon>
        <taxon>Embryophyta</taxon>
        <taxon>Tracheophyta</taxon>
        <taxon>Spermatophyta</taxon>
        <taxon>Magnoliopsida</taxon>
        <taxon>eudicotyledons</taxon>
        <taxon>Gunneridae</taxon>
        <taxon>Pentapetalae</taxon>
        <taxon>rosids</taxon>
        <taxon>fabids</taxon>
        <taxon>Fabales</taxon>
        <taxon>Fabaceae</taxon>
        <taxon>Papilionoideae</taxon>
        <taxon>50 kb inversion clade</taxon>
        <taxon>NPAAA clade</taxon>
        <taxon>indigoferoid/millettioid clade</taxon>
        <taxon>Phaseoleae</taxon>
        <taxon>Flemingia</taxon>
    </lineage>
</organism>
<feature type="region of interest" description="Disordered" evidence="1">
    <location>
        <begin position="19"/>
        <end position="74"/>
    </location>
</feature>
<keyword evidence="3" id="KW-1185">Reference proteome</keyword>